<proteinExistence type="inferred from homology"/>
<evidence type="ECO:0000313" key="7">
    <source>
        <dbReference type="EMBL" id="GAA1747048.1"/>
    </source>
</evidence>
<sequence>MICLARTTRTRTPALAVGTLSAAALALAGCSGTDSASAGETGGAIVVTATDTACQVSATSAPAGTITFKVTNKGNKINEFYVYAEGDRIMGEVENVAPGLSRDFHVEITEPGTYETACKPGMVGDGIRAAFTVTGDAPAAKTDNQLLQQAVAEYHRYTTSQADAFLAETTKFVALVKAGKVEEAKVLYPTARSYWERIEPVAESFGELDPKIDGREDVAEEGMAFTGYHRLEKDLWVDGLQADTVKIADQLLVDVTTLVSQVKGVELNPLQLANGSKALLDEIATGKITGEEERYSHTDLWDFEANFEGSKTALAALRPFLQEKDPALVTEIDRTGKVLGDLLETHRKGDGFVLYTELSKDDIKKLTDALDGFAEQVAKVAGVVAAG</sequence>
<dbReference type="PANTHER" id="PTHR39192">
    <property type="entry name" value="IRON UPTAKE SYSTEM COMPONENT EFEO"/>
    <property type="match status" value="1"/>
</dbReference>
<evidence type="ECO:0000259" key="5">
    <source>
        <dbReference type="Pfam" id="PF09375"/>
    </source>
</evidence>
<feature type="domain" description="EfeO-type cupredoxin-like" evidence="6">
    <location>
        <begin position="24"/>
        <end position="130"/>
    </location>
</feature>
<comment type="similarity">
    <text evidence="2">Belongs to the EfeM/EfeO family.</text>
</comment>
<dbReference type="InterPro" id="IPR028096">
    <property type="entry name" value="EfeO_Cupredoxin"/>
</dbReference>
<feature type="signal peptide" evidence="4">
    <location>
        <begin position="1"/>
        <end position="28"/>
    </location>
</feature>
<keyword evidence="3 4" id="KW-0732">Signal</keyword>
<evidence type="ECO:0000313" key="8">
    <source>
        <dbReference type="Proteomes" id="UP001501475"/>
    </source>
</evidence>
<keyword evidence="8" id="KW-1185">Reference proteome</keyword>
<feature type="chain" id="PRO_5046576711" evidence="4">
    <location>
        <begin position="29"/>
        <end position="387"/>
    </location>
</feature>
<dbReference type="InterPro" id="IPR053377">
    <property type="entry name" value="Iron_uptake_EfeM/EfeO"/>
</dbReference>
<dbReference type="Pfam" id="PF13473">
    <property type="entry name" value="Cupredoxin_1"/>
    <property type="match status" value="1"/>
</dbReference>
<evidence type="ECO:0000256" key="4">
    <source>
        <dbReference type="SAM" id="SignalP"/>
    </source>
</evidence>
<organism evidence="7 8">
    <name type="scientific">Nostocoides vanveenii</name>
    <dbReference type="NCBI Taxonomy" id="330835"/>
    <lineage>
        <taxon>Bacteria</taxon>
        <taxon>Bacillati</taxon>
        <taxon>Actinomycetota</taxon>
        <taxon>Actinomycetes</taxon>
        <taxon>Micrococcales</taxon>
        <taxon>Intrasporangiaceae</taxon>
        <taxon>Nostocoides</taxon>
    </lineage>
</organism>
<protein>
    <submittedName>
        <fullName evidence="7">Peptidase M75 family protein</fullName>
    </submittedName>
</protein>
<dbReference type="RefSeq" id="WP_344061523.1">
    <property type="nucleotide sequence ID" value="NZ_BAAAPN010000014.1"/>
</dbReference>
<evidence type="ECO:0000256" key="1">
    <source>
        <dbReference type="ARBA" id="ARBA00004418"/>
    </source>
</evidence>
<comment type="caution">
    <text evidence="7">The sequence shown here is derived from an EMBL/GenBank/DDBJ whole genome shotgun (WGS) entry which is preliminary data.</text>
</comment>
<gene>
    <name evidence="7" type="ORF">GCM10009810_04560</name>
</gene>
<dbReference type="SUPFAM" id="SSF49503">
    <property type="entry name" value="Cupredoxins"/>
    <property type="match status" value="1"/>
</dbReference>
<dbReference type="PROSITE" id="PS51257">
    <property type="entry name" value="PROKAR_LIPOPROTEIN"/>
    <property type="match status" value="1"/>
</dbReference>
<dbReference type="InterPro" id="IPR034981">
    <property type="entry name" value="Imelysin-like_EfeO/Algp7"/>
</dbReference>
<dbReference type="Proteomes" id="UP001501475">
    <property type="component" value="Unassembled WGS sequence"/>
</dbReference>
<dbReference type="EMBL" id="BAAAPN010000014">
    <property type="protein sequence ID" value="GAA1747048.1"/>
    <property type="molecule type" value="Genomic_DNA"/>
</dbReference>
<accession>A0ABN2K2K3</accession>
<dbReference type="InterPro" id="IPR008972">
    <property type="entry name" value="Cupredoxin"/>
</dbReference>
<dbReference type="NCBIfam" id="NF041757">
    <property type="entry name" value="EfeO"/>
    <property type="match status" value="1"/>
</dbReference>
<dbReference type="InterPro" id="IPR050894">
    <property type="entry name" value="EfeM/EfeO_iron_uptake"/>
</dbReference>
<reference evidence="7 8" key="1">
    <citation type="journal article" date="2019" name="Int. J. Syst. Evol. Microbiol.">
        <title>The Global Catalogue of Microorganisms (GCM) 10K type strain sequencing project: providing services to taxonomists for standard genome sequencing and annotation.</title>
        <authorList>
            <consortium name="The Broad Institute Genomics Platform"/>
            <consortium name="The Broad Institute Genome Sequencing Center for Infectious Disease"/>
            <person name="Wu L."/>
            <person name="Ma J."/>
        </authorList>
    </citation>
    <scope>NUCLEOTIDE SEQUENCE [LARGE SCALE GENOMIC DNA]</scope>
    <source>
        <strain evidence="7 8">JCM 15591</strain>
    </source>
</reference>
<dbReference type="PANTHER" id="PTHR39192:SF1">
    <property type="entry name" value="IRON UPTAKE SYSTEM COMPONENT EFEO"/>
    <property type="match status" value="1"/>
</dbReference>
<comment type="subcellular location">
    <subcellularLocation>
        <location evidence="1">Periplasm</location>
    </subcellularLocation>
</comment>
<dbReference type="Pfam" id="PF09375">
    <property type="entry name" value="Peptidase_M75"/>
    <property type="match status" value="1"/>
</dbReference>
<dbReference type="CDD" id="cd14656">
    <property type="entry name" value="Imelysin-like_EfeO"/>
    <property type="match status" value="1"/>
</dbReference>
<dbReference type="InterPro" id="IPR038352">
    <property type="entry name" value="Imelysin_sf"/>
</dbReference>
<name>A0ABN2K2K3_9MICO</name>
<evidence type="ECO:0000256" key="3">
    <source>
        <dbReference type="ARBA" id="ARBA00022729"/>
    </source>
</evidence>
<evidence type="ECO:0000259" key="6">
    <source>
        <dbReference type="Pfam" id="PF13473"/>
    </source>
</evidence>
<feature type="domain" description="Imelysin-like" evidence="5">
    <location>
        <begin position="150"/>
        <end position="378"/>
    </location>
</feature>
<dbReference type="Gene3D" id="2.60.40.420">
    <property type="entry name" value="Cupredoxins - blue copper proteins"/>
    <property type="match status" value="1"/>
</dbReference>
<dbReference type="Gene3D" id="1.20.1420.20">
    <property type="entry name" value="M75 peptidase, HXXE motif"/>
    <property type="match status" value="1"/>
</dbReference>
<dbReference type="InterPro" id="IPR018976">
    <property type="entry name" value="Imelysin-like"/>
</dbReference>
<evidence type="ECO:0000256" key="2">
    <source>
        <dbReference type="ARBA" id="ARBA00005989"/>
    </source>
</evidence>